<sequence length="57" mass="6392">MLVEIPSELGFAVLKEFEDGTPIEKGVVYLLRESLGMNPMEGFFDEENNSKEDNPSV</sequence>
<gene>
    <name evidence="1" type="ORF">VPR_032</name>
</gene>
<proteinExistence type="predicted"/>
<evidence type="ECO:0000313" key="1">
    <source>
        <dbReference type="EMBL" id="AUG88396.1"/>
    </source>
</evidence>
<organism evidence="1 2">
    <name type="scientific">Vibrio phage Vp_R1</name>
    <dbReference type="NCBI Taxonomy" id="2059867"/>
    <lineage>
        <taxon>Viruses</taxon>
        <taxon>Duplodnaviria</taxon>
        <taxon>Heunggongvirae</taxon>
        <taxon>Uroviricota</taxon>
        <taxon>Caudoviricetes</taxon>
        <taxon>Grimontviridae</taxon>
        <taxon>Dalianvirus</taxon>
        <taxon>Dalianvirus R1</taxon>
    </lineage>
</organism>
<evidence type="ECO:0000313" key="2">
    <source>
        <dbReference type="Proteomes" id="UP000240283"/>
    </source>
</evidence>
<reference evidence="1 2" key="1">
    <citation type="submission" date="2017-12" db="EMBL/GenBank/DDBJ databases">
        <title>Genomic analysis of a novel phage Vp_R1 lytic to Vibrio parahaemolyticus.</title>
        <authorList>
            <person name="Ren H."/>
            <person name="Li Z."/>
        </authorList>
    </citation>
    <scope>NUCLEOTIDE SEQUENCE [LARGE SCALE GENOMIC DNA]</scope>
</reference>
<dbReference type="Proteomes" id="UP000240283">
    <property type="component" value="Segment"/>
</dbReference>
<keyword evidence="2" id="KW-1185">Reference proteome</keyword>
<accession>A0A2H5BQH4</accession>
<protein>
    <submittedName>
        <fullName evidence="1">Uncharacterized protein</fullName>
    </submittedName>
</protein>
<dbReference type="EMBL" id="MG603697">
    <property type="protein sequence ID" value="AUG88396.1"/>
    <property type="molecule type" value="Genomic_DNA"/>
</dbReference>
<name>A0A2H5BQH4_9CAUD</name>